<accession>A0A1I8NG27</accession>
<feature type="region of interest" description="Disordered" evidence="5">
    <location>
        <begin position="117"/>
        <end position="163"/>
    </location>
</feature>
<dbReference type="InterPro" id="IPR019050">
    <property type="entry name" value="FDF_dom"/>
</dbReference>
<dbReference type="PROSITE" id="PS51385">
    <property type="entry name" value="YJEF_N"/>
    <property type="match status" value="1"/>
</dbReference>
<feature type="region of interest" description="Disordered" evidence="5">
    <location>
        <begin position="236"/>
        <end position="305"/>
    </location>
</feature>
<reference evidence="8" key="1">
    <citation type="submission" date="2020-05" db="UniProtKB">
        <authorList>
            <consortium name="EnsemblMetazoa"/>
        </authorList>
    </citation>
    <scope>IDENTIFICATION</scope>
    <source>
        <strain evidence="8">Aabys</strain>
    </source>
</reference>
<dbReference type="PROSITE" id="PS51512">
    <property type="entry name" value="DFDF"/>
    <property type="match status" value="1"/>
</dbReference>
<feature type="domain" description="DFDF" evidence="7">
    <location>
        <begin position="307"/>
        <end position="343"/>
    </location>
</feature>
<feature type="compositionally biased region" description="Low complexity" evidence="5">
    <location>
        <begin position="264"/>
        <end position="278"/>
    </location>
</feature>
<dbReference type="InterPro" id="IPR004443">
    <property type="entry name" value="YjeF_N_dom"/>
</dbReference>
<evidence type="ECO:0000256" key="4">
    <source>
        <dbReference type="ARBA" id="ARBA00022490"/>
    </source>
</evidence>
<dbReference type="CDD" id="cd01737">
    <property type="entry name" value="LSm16_N"/>
    <property type="match status" value="1"/>
</dbReference>
<dbReference type="InterPro" id="IPR025762">
    <property type="entry name" value="DFDF"/>
</dbReference>
<sequence>MEDDWTGKAVSIECDAKLGVFQGIISQCTPTEITIVRAFRNGVPLRKQDAEVTLRSTDITKISLLPSYNNQSTVTPTVINKPTPVKQPNFANVAVVNGGGAAAATAAVPKQDVNSTLSNKMKQSMSLKQEGNMQSPSSSRAPSASMYNGKKSNSPQQQQQHSSSVALFFGNLIPPKVEVRMGAASCSASVCSTSNSCNAESYGSNGGGVGIENGALNCSKPIDIVPSGGSYYASQKENGGGGAASYSSGNGGVGPTHNGRSQRNSSINGNGSCNNTNGGSNGNGTRNKQRSKQVRRENSIKHSQTFSASIDDPLLHEDFDFEGNLALFDKQAIWDSLEAGKKPDLVQHAVSASNQKKYRHDENILVSEPAQMRQIESLFVGGSEDFVTDEGLIIPTIPVFVRTKIEMCAQKCGLSLQRQLDLLARGATDLAILLLGGARRLTPNNRHQWPTIAIICEKSENFRSSNVGAATGRQLASHGLKVLLYLEEDSNIEQKSIEISLFKATGNTVVYSVEALPTPDLVILSTNSANLSTDVKKWLSENRASILAIDPPPSGINDVSIKYSIIPILPLNGISSNNCGKLYLCNLGIPDKFYRDAGIKYKSPFGHKFVIPIHSKD</sequence>
<evidence type="ECO:0000259" key="6">
    <source>
        <dbReference type="PROSITE" id="PS51385"/>
    </source>
</evidence>
<dbReference type="OrthoDB" id="10030313at2759"/>
<organism evidence="8">
    <name type="scientific">Musca domestica</name>
    <name type="common">House fly</name>
    <dbReference type="NCBI Taxonomy" id="7370"/>
    <lineage>
        <taxon>Eukaryota</taxon>
        <taxon>Metazoa</taxon>
        <taxon>Ecdysozoa</taxon>
        <taxon>Arthropoda</taxon>
        <taxon>Hexapoda</taxon>
        <taxon>Insecta</taxon>
        <taxon>Pterygota</taxon>
        <taxon>Neoptera</taxon>
        <taxon>Endopterygota</taxon>
        <taxon>Diptera</taxon>
        <taxon>Brachycera</taxon>
        <taxon>Muscomorpha</taxon>
        <taxon>Muscoidea</taxon>
        <taxon>Muscidae</taxon>
        <taxon>Musca</taxon>
    </lineage>
</organism>
<dbReference type="Pfam" id="PF09532">
    <property type="entry name" value="FDF"/>
    <property type="match status" value="1"/>
</dbReference>
<dbReference type="GO" id="GO:0033962">
    <property type="term" value="P:P-body assembly"/>
    <property type="evidence" value="ECO:0007669"/>
    <property type="project" value="TreeGrafter"/>
</dbReference>
<dbReference type="EnsemblMetazoa" id="MDOA014765-RA">
    <property type="protein sequence ID" value="MDOA014765-PA"/>
    <property type="gene ID" value="MDOA014765"/>
</dbReference>
<keyword evidence="4" id="KW-0963">Cytoplasm</keyword>
<evidence type="ECO:0000256" key="2">
    <source>
        <dbReference type="ARBA" id="ARBA00006610"/>
    </source>
</evidence>
<dbReference type="Gene3D" id="2.30.30.100">
    <property type="match status" value="1"/>
</dbReference>
<gene>
    <name evidence="8" type="primary">101898541</name>
</gene>
<dbReference type="InterPro" id="IPR034107">
    <property type="entry name" value="Lsm16_N"/>
</dbReference>
<dbReference type="GO" id="GO:0000932">
    <property type="term" value="C:P-body"/>
    <property type="evidence" value="ECO:0007669"/>
    <property type="project" value="UniProtKB-SubCell"/>
</dbReference>
<dbReference type="PANTHER" id="PTHR13612">
    <property type="entry name" value="ENHANCER OF MRNA-DECAPPING PROTEIN 3"/>
    <property type="match status" value="1"/>
</dbReference>
<feature type="compositionally biased region" description="Polar residues" evidence="5">
    <location>
        <begin position="117"/>
        <end position="134"/>
    </location>
</feature>
<dbReference type="InterPro" id="IPR025609">
    <property type="entry name" value="Lsm14-like_N"/>
</dbReference>
<feature type="compositionally biased region" description="Low complexity" evidence="5">
    <location>
        <begin position="152"/>
        <end position="163"/>
    </location>
</feature>
<dbReference type="RefSeq" id="XP_005183419.2">
    <property type="nucleotide sequence ID" value="XM_005183362.4"/>
</dbReference>
<dbReference type="STRING" id="7370.A0A1I8NG27"/>
<evidence type="ECO:0000256" key="1">
    <source>
        <dbReference type="ARBA" id="ARBA00004201"/>
    </source>
</evidence>
<dbReference type="GO" id="GO:0003729">
    <property type="term" value="F:mRNA binding"/>
    <property type="evidence" value="ECO:0007669"/>
    <property type="project" value="InterPro"/>
</dbReference>
<comment type="similarity">
    <text evidence="2">Belongs to the EDC3 family.</text>
</comment>
<feature type="domain" description="YjeF N-terminal" evidence="6">
    <location>
        <begin position="402"/>
        <end position="595"/>
    </location>
</feature>
<dbReference type="PANTHER" id="PTHR13612:SF0">
    <property type="entry name" value="ENHANCER OF MRNA-DECAPPING PROTEIN 3"/>
    <property type="match status" value="1"/>
</dbReference>
<name>A0A1I8NG27_MUSDO</name>
<evidence type="ECO:0000313" key="8">
    <source>
        <dbReference type="EnsemblMetazoa" id="MDOA014765-PA"/>
    </source>
</evidence>
<dbReference type="InterPro" id="IPR036652">
    <property type="entry name" value="YjeF_N_dom_sf"/>
</dbReference>
<feature type="compositionally biased region" description="Gly residues" evidence="5">
    <location>
        <begin position="238"/>
        <end position="254"/>
    </location>
</feature>
<proteinExistence type="inferred from homology"/>
<dbReference type="SUPFAM" id="SSF64153">
    <property type="entry name" value="YjeF N-terminal domain-like"/>
    <property type="match status" value="1"/>
</dbReference>
<evidence type="ECO:0000256" key="3">
    <source>
        <dbReference type="ARBA" id="ARBA00015797"/>
    </source>
</evidence>
<dbReference type="KEGG" id="mde:101898541"/>
<dbReference type="VEuPathDB" id="VectorBase:MDOMA2_016573"/>
<comment type="subcellular location">
    <subcellularLocation>
        <location evidence="1">Cytoplasm</location>
        <location evidence="1">P-body</location>
    </subcellularLocation>
</comment>
<evidence type="ECO:0000256" key="5">
    <source>
        <dbReference type="SAM" id="MobiDB-lite"/>
    </source>
</evidence>
<dbReference type="VEuPathDB" id="VectorBase:MDOA014765"/>
<dbReference type="SMART" id="SM01271">
    <property type="entry name" value="LSM14"/>
    <property type="match status" value="1"/>
</dbReference>
<dbReference type="FunFam" id="3.40.50.10260:FF:000009">
    <property type="entry name" value="AGAP003131-PA"/>
    <property type="match status" value="1"/>
</dbReference>
<feature type="compositionally biased region" description="Low complexity" evidence="5">
    <location>
        <begin position="135"/>
        <end position="145"/>
    </location>
</feature>
<protein>
    <recommendedName>
        <fullName evidence="3">Enhancer of mRNA-decapping protein 3</fullName>
    </recommendedName>
</protein>
<dbReference type="SMART" id="SM01199">
    <property type="entry name" value="FDF"/>
    <property type="match status" value="1"/>
</dbReference>
<dbReference type="eggNOG" id="KOG2585">
    <property type="taxonomic scope" value="Eukaryota"/>
</dbReference>
<evidence type="ECO:0000259" key="7">
    <source>
        <dbReference type="PROSITE" id="PS51512"/>
    </source>
</evidence>
<dbReference type="GO" id="GO:0031087">
    <property type="term" value="P:deadenylation-independent decapping of nuclear-transcribed mRNA"/>
    <property type="evidence" value="ECO:0007669"/>
    <property type="project" value="InterPro"/>
</dbReference>
<dbReference type="AlphaFoldDB" id="A0A1I8NG27"/>
<dbReference type="Gene3D" id="3.40.50.10260">
    <property type="entry name" value="YjeF N-terminal domain"/>
    <property type="match status" value="1"/>
</dbReference>